<dbReference type="InterPro" id="IPR012347">
    <property type="entry name" value="Ferritin-like"/>
</dbReference>
<name>A0AAN1XU98_UNVUL</name>
<organism evidence="1 2">
    <name type="scientific">Vulcanimicrobium alpinum</name>
    <dbReference type="NCBI Taxonomy" id="3016050"/>
    <lineage>
        <taxon>Bacteria</taxon>
        <taxon>Bacillati</taxon>
        <taxon>Vulcanimicrobiota</taxon>
        <taxon>Vulcanimicrobiia</taxon>
        <taxon>Vulcanimicrobiales</taxon>
        <taxon>Vulcanimicrobiaceae</taxon>
        <taxon>Vulcanimicrobium</taxon>
    </lineage>
</organism>
<dbReference type="InterPro" id="IPR009078">
    <property type="entry name" value="Ferritin-like_SF"/>
</dbReference>
<dbReference type="Gene3D" id="1.20.1260.10">
    <property type="match status" value="1"/>
</dbReference>
<dbReference type="EMBL" id="AP025523">
    <property type="protein sequence ID" value="BDE05660.1"/>
    <property type="molecule type" value="Genomic_DNA"/>
</dbReference>
<reference evidence="1 2" key="1">
    <citation type="journal article" date="2022" name="ISME Commun">
        <title>Vulcanimicrobium alpinus gen. nov. sp. nov., the first cultivated representative of the candidate phylum 'Eremiobacterota', is a metabolically versatile aerobic anoxygenic phototroph.</title>
        <authorList>
            <person name="Yabe S."/>
            <person name="Muto K."/>
            <person name="Abe K."/>
            <person name="Yokota A."/>
            <person name="Staudigel H."/>
            <person name="Tebo B.M."/>
        </authorList>
    </citation>
    <scope>NUCLEOTIDE SEQUENCE [LARGE SCALE GENOMIC DNA]</scope>
    <source>
        <strain evidence="1 2">WC8-2</strain>
    </source>
</reference>
<evidence type="ECO:0000313" key="2">
    <source>
        <dbReference type="Proteomes" id="UP001317532"/>
    </source>
</evidence>
<dbReference type="RefSeq" id="WP_317996687.1">
    <property type="nucleotide sequence ID" value="NZ_AP025523.1"/>
</dbReference>
<gene>
    <name evidence="1" type="ORF">WPS_09360</name>
</gene>
<dbReference type="SUPFAM" id="SSF47240">
    <property type="entry name" value="Ferritin-like"/>
    <property type="match status" value="1"/>
</dbReference>
<evidence type="ECO:0000313" key="1">
    <source>
        <dbReference type="EMBL" id="BDE05660.1"/>
    </source>
</evidence>
<dbReference type="Proteomes" id="UP001317532">
    <property type="component" value="Chromosome"/>
</dbReference>
<protein>
    <recommendedName>
        <fullName evidence="3">Ferritin-like domain-containing protein</fullName>
    </recommendedName>
</protein>
<dbReference type="AlphaFoldDB" id="A0AAN1XU98"/>
<sequence length="261" mass="29059">MALKNRLAKLIIDPAFRHPGFLKFVFAVDDLTGIDVVKALAPFKMLPASKQLFSRCFAHFVSGEEISLAAATELSTCAPAYAEHKYLLLQASEERTHLEHFRDKLAQFGLGEAQLNRYVAPAFARFGSLIRERTGRGDYVAGVIGNNVVVEGLAICLLELGCREMRANSDEISAFMDFVLEDERHHVRFGERTLKKLHESDAIDHAAAEDFYGRMWDTTRDVINDIPDVLDAMDLSPAPLLRDVKAFYDARLAAAGLVFAV</sequence>
<keyword evidence="2" id="KW-1185">Reference proteome</keyword>
<dbReference type="KEGG" id="vab:WPS_09360"/>
<proteinExistence type="predicted"/>
<evidence type="ECO:0008006" key="3">
    <source>
        <dbReference type="Google" id="ProtNLM"/>
    </source>
</evidence>
<accession>A0AAN1XU98</accession>